<proteinExistence type="predicted"/>
<feature type="signal peptide" evidence="3">
    <location>
        <begin position="1"/>
        <end position="24"/>
    </location>
</feature>
<name>A0A9X1HL55_9BACT</name>
<dbReference type="GO" id="GO:0017089">
    <property type="term" value="F:glycolipid transfer activity"/>
    <property type="evidence" value="ECO:0007669"/>
    <property type="project" value="TreeGrafter"/>
</dbReference>
<evidence type="ECO:0000313" key="7">
    <source>
        <dbReference type="Proteomes" id="UP001139409"/>
    </source>
</evidence>
<evidence type="ECO:0000259" key="5">
    <source>
        <dbReference type="Pfam" id="PF13100"/>
    </source>
</evidence>
<dbReference type="GO" id="GO:0030288">
    <property type="term" value="C:outer membrane-bounded periplasmic space"/>
    <property type="evidence" value="ECO:0007669"/>
    <property type="project" value="TreeGrafter"/>
</dbReference>
<reference evidence="6" key="1">
    <citation type="submission" date="2021-09" db="EMBL/GenBank/DDBJ databases">
        <title>Fulvivirga sp. isolated from coastal sediment.</title>
        <authorList>
            <person name="Yu H."/>
        </authorList>
    </citation>
    <scope>NUCLEOTIDE SEQUENCE</scope>
    <source>
        <strain evidence="6">1062</strain>
    </source>
</reference>
<evidence type="ECO:0000313" key="6">
    <source>
        <dbReference type="EMBL" id="MCA6073911.1"/>
    </source>
</evidence>
<evidence type="ECO:0000256" key="2">
    <source>
        <dbReference type="SAM" id="MobiDB-lite"/>
    </source>
</evidence>
<dbReference type="GO" id="GO:0015920">
    <property type="term" value="P:lipopolysaccharide transport"/>
    <property type="evidence" value="ECO:0007669"/>
    <property type="project" value="TreeGrafter"/>
</dbReference>
<feature type="compositionally biased region" description="Basic and acidic residues" evidence="2">
    <location>
        <begin position="496"/>
        <end position="505"/>
    </location>
</feature>
<dbReference type="Pfam" id="PF13100">
    <property type="entry name" value="OstA_2"/>
    <property type="match status" value="1"/>
</dbReference>
<feature type="domain" description="Organic solvent tolerance-like N-terminal" evidence="4">
    <location>
        <begin position="269"/>
        <end position="375"/>
    </location>
</feature>
<dbReference type="PANTHER" id="PTHR36504:SF1">
    <property type="entry name" value="LIPOPOLYSACCHARIDE EXPORT SYSTEM PROTEIN LPTA"/>
    <property type="match status" value="1"/>
</dbReference>
<feature type="region of interest" description="Disordered" evidence="2">
    <location>
        <begin position="496"/>
        <end position="534"/>
    </location>
</feature>
<feature type="compositionally biased region" description="Basic and acidic residues" evidence="2">
    <location>
        <begin position="512"/>
        <end position="534"/>
    </location>
</feature>
<dbReference type="Gene3D" id="2.60.450.10">
    <property type="entry name" value="Lipopolysaccharide (LPS) transport protein A like domain"/>
    <property type="match status" value="2"/>
</dbReference>
<comment type="caution">
    <text evidence="6">The sequence shown here is derived from an EMBL/GenBank/DDBJ whole genome shotgun (WGS) entry which is preliminary data.</text>
</comment>
<keyword evidence="7" id="KW-1185">Reference proteome</keyword>
<evidence type="ECO:0000259" key="4">
    <source>
        <dbReference type="Pfam" id="PF03968"/>
    </source>
</evidence>
<dbReference type="RefSeq" id="WP_225697021.1">
    <property type="nucleotide sequence ID" value="NZ_JAIXNE010000001.1"/>
</dbReference>
<keyword evidence="1 3" id="KW-0732">Signal</keyword>
<evidence type="ECO:0000256" key="1">
    <source>
        <dbReference type="ARBA" id="ARBA00022729"/>
    </source>
</evidence>
<protein>
    <submittedName>
        <fullName evidence="6">Organic solvent tolerance protein OstA</fullName>
    </submittedName>
</protein>
<dbReference type="EMBL" id="JAIXNE010000001">
    <property type="protein sequence ID" value="MCA6073911.1"/>
    <property type="molecule type" value="Genomic_DNA"/>
</dbReference>
<dbReference type="InterPro" id="IPR052037">
    <property type="entry name" value="LPS_export_LptA"/>
</dbReference>
<sequence length="534" mass="60804">MNAGKVTILILTSLLLFSSSMAQAQRKVELVQADTSYGGLRDGVRYRNVVGNVVFVQNETTIYCDTAVLYNETNRIEARSNVRIVEGDSVTIVAGRLIYEGNEKIARLRKNVVFTKLGQATLYTDNLDYDRINQEARYFQGGKLVDSTNVLTSDKGYYLVNTGMASFKKKVVGVNPEYTLRSDTLQYNTRSNIMYFRAPTELTDKEGNVFEYDQGEYDTRKKSSDLRLGEVETKSYFINARRMLLDDLRKFYLGKDRIHLVSKQENVIIDGDDGYYDKANGIAKVYGNAVMKRPLGEDTLYLRADTLVAVESDDPSKERILAYPNVRIFKNDLQGRSDSLAYMNADSLIIFYSDPVLWTGENQITADTIEVEIHDNSIDKMFLNFNSFVVSRDSINNYNQIKGRNMIALFRESAISKVDVDGNAESLFYALDETESYLMGMNKSISSSMRIHFKLNRADNVSFFVKPDAHMIPPHELTSEMQRLPGYSWRIAERPAKEDVAREEDLVSPIKPDVKPVQEKPDILKEKSSLQKKE</sequence>
<feature type="domain" description="Organic solvent tolerance-like N-terminal" evidence="5">
    <location>
        <begin position="26"/>
        <end position="183"/>
    </location>
</feature>
<gene>
    <name evidence="6" type="ORF">LDX50_03475</name>
</gene>
<feature type="chain" id="PRO_5040750850" evidence="3">
    <location>
        <begin position="25"/>
        <end position="534"/>
    </location>
</feature>
<accession>A0A9X1HL55</accession>
<evidence type="ECO:0000256" key="3">
    <source>
        <dbReference type="SAM" id="SignalP"/>
    </source>
</evidence>
<dbReference type="AlphaFoldDB" id="A0A9X1HL55"/>
<dbReference type="InterPro" id="IPR005653">
    <property type="entry name" value="OstA-like_N"/>
</dbReference>
<dbReference type="Proteomes" id="UP001139409">
    <property type="component" value="Unassembled WGS sequence"/>
</dbReference>
<dbReference type="GO" id="GO:0009279">
    <property type="term" value="C:cell outer membrane"/>
    <property type="evidence" value="ECO:0007669"/>
    <property type="project" value="TreeGrafter"/>
</dbReference>
<organism evidence="6 7">
    <name type="scientific">Fulvivirga sedimenti</name>
    <dbReference type="NCBI Taxonomy" id="2879465"/>
    <lineage>
        <taxon>Bacteria</taxon>
        <taxon>Pseudomonadati</taxon>
        <taxon>Bacteroidota</taxon>
        <taxon>Cytophagia</taxon>
        <taxon>Cytophagales</taxon>
        <taxon>Fulvivirgaceae</taxon>
        <taxon>Fulvivirga</taxon>
    </lineage>
</organism>
<dbReference type="Pfam" id="PF03968">
    <property type="entry name" value="LptD_N"/>
    <property type="match status" value="1"/>
</dbReference>
<dbReference type="PANTHER" id="PTHR36504">
    <property type="entry name" value="LIPOPOLYSACCHARIDE EXPORT SYSTEM PROTEIN LPTA"/>
    <property type="match status" value="1"/>
</dbReference>